<proteinExistence type="predicted"/>
<reference evidence="2 3" key="1">
    <citation type="submission" date="2016-03" db="EMBL/GenBank/DDBJ databases">
        <title>Niastella vici sp. nov., isolated from farmland soil.</title>
        <authorList>
            <person name="Chen L."/>
            <person name="Wang D."/>
            <person name="Yang S."/>
            <person name="Wang G."/>
        </authorList>
    </citation>
    <scope>NUCLEOTIDE SEQUENCE [LARGE SCALE GENOMIC DNA]</scope>
    <source>
        <strain evidence="2 3">DJ57</strain>
    </source>
</reference>
<keyword evidence="3" id="KW-1185">Reference proteome</keyword>
<protein>
    <submittedName>
        <fullName evidence="2">AAA family ATPase</fullName>
    </submittedName>
</protein>
<accession>A0A1V9FHV7</accession>
<dbReference type="InterPro" id="IPR018631">
    <property type="entry name" value="AAA-ATPase-like_dom"/>
</dbReference>
<evidence type="ECO:0000259" key="1">
    <source>
        <dbReference type="Pfam" id="PF09820"/>
    </source>
</evidence>
<organism evidence="2 3">
    <name type="scientific">Niastella vici</name>
    <dbReference type="NCBI Taxonomy" id="1703345"/>
    <lineage>
        <taxon>Bacteria</taxon>
        <taxon>Pseudomonadati</taxon>
        <taxon>Bacteroidota</taxon>
        <taxon>Chitinophagia</taxon>
        <taxon>Chitinophagales</taxon>
        <taxon>Chitinophagaceae</taxon>
        <taxon>Niastella</taxon>
    </lineage>
</organism>
<dbReference type="PANTHER" id="PTHR34825:SF1">
    <property type="entry name" value="AAA-ATPASE-LIKE DOMAIN-CONTAINING PROTEIN"/>
    <property type="match status" value="1"/>
</dbReference>
<dbReference type="STRING" id="1703345.A3860_39650"/>
<dbReference type="Pfam" id="PF08011">
    <property type="entry name" value="PDDEXK_9"/>
    <property type="match status" value="1"/>
</dbReference>
<gene>
    <name evidence="2" type="ORF">A3860_39650</name>
</gene>
<dbReference type="Pfam" id="PF09820">
    <property type="entry name" value="AAA-ATPase_like"/>
    <property type="match status" value="1"/>
</dbReference>
<dbReference type="InterPro" id="IPR012547">
    <property type="entry name" value="PDDEXK_9"/>
</dbReference>
<dbReference type="EMBL" id="LVYD01000107">
    <property type="protein sequence ID" value="OQP57945.1"/>
    <property type="molecule type" value="Genomic_DNA"/>
</dbReference>
<comment type="caution">
    <text evidence="2">The sequence shown here is derived from an EMBL/GenBank/DDBJ whole genome shotgun (WGS) entry which is preliminary data.</text>
</comment>
<name>A0A1V9FHV7_9BACT</name>
<dbReference type="SUPFAM" id="SSF52540">
    <property type="entry name" value="P-loop containing nucleoside triphosphate hydrolases"/>
    <property type="match status" value="1"/>
</dbReference>
<dbReference type="PANTHER" id="PTHR34825">
    <property type="entry name" value="CONSERVED PROTEIN, WITH A WEAK D-GALACTARATE DEHYDRATASE/ALTRONATE HYDROLASE DOMAIN"/>
    <property type="match status" value="1"/>
</dbReference>
<evidence type="ECO:0000313" key="3">
    <source>
        <dbReference type="Proteomes" id="UP000192796"/>
    </source>
</evidence>
<evidence type="ECO:0000313" key="2">
    <source>
        <dbReference type="EMBL" id="OQP57945.1"/>
    </source>
</evidence>
<dbReference type="AlphaFoldDB" id="A0A1V9FHV7"/>
<dbReference type="Proteomes" id="UP000192796">
    <property type="component" value="Unassembled WGS sequence"/>
</dbReference>
<sequence length="481" mass="55141">MVNYGKYYFLSRPRRFGKSLLLDTIAELFSGSEELFKGLWIHDKWDWENNNPVIRISFSNIGTGTIGLQSAIEGALQENARRLQVELTDSAYDQLFKELIGKVAQKGKVAILIDEYDKPLIDYLDDIPRAEENRAILKNLYSILKDADKHIRLLILTGVSRFSKVSIFSDLNNLEDITLSKHFNNIAGITQQELEKNFAEELETLPRVLDMDKVQLLENIKNWYNGYSWDGKETLYNPFSLLSFMKEEAFRNFWFATGSPSFLVNLLKKKREYNFENVRESDISLGSFQIENPVSGPLLFQTGYLTIKSYNPDTQLYTLDYPNREVKGSLLDNLLSAYREVFPGTSISVTADLRTAFEHGDTPRIINELNAVTGSIPYDLWRADTESIFHIITLLTFKNVGIDLSAEVHSSKGRPDVIVKTKRFIYALELKLDVSASEALDQIFEKGYLQPYMGDERKKLAIGIDFSSEQRKIADYRVKES</sequence>
<feature type="domain" description="AAA-ATPase-like" evidence="1">
    <location>
        <begin position="2"/>
        <end position="168"/>
    </location>
</feature>
<dbReference type="InterPro" id="IPR027417">
    <property type="entry name" value="P-loop_NTPase"/>
</dbReference>